<dbReference type="Proteomes" id="UP000016922">
    <property type="component" value="Unassembled WGS sequence"/>
</dbReference>
<name>S3CU54_GLAL2</name>
<dbReference type="eggNOG" id="ENOG502S0GT">
    <property type="taxonomic scope" value="Eukaryota"/>
</dbReference>
<keyword evidence="6" id="KW-0539">Nucleus</keyword>
<dbReference type="SMART" id="SM00066">
    <property type="entry name" value="GAL4"/>
    <property type="match status" value="1"/>
</dbReference>
<feature type="region of interest" description="Disordered" evidence="7">
    <location>
        <begin position="1"/>
        <end position="37"/>
    </location>
</feature>
<keyword evidence="2" id="KW-0862">Zinc</keyword>
<evidence type="ECO:0000256" key="6">
    <source>
        <dbReference type="ARBA" id="ARBA00023242"/>
    </source>
</evidence>
<dbReference type="OrthoDB" id="2593732at2759"/>
<evidence type="ECO:0000313" key="10">
    <source>
        <dbReference type="Proteomes" id="UP000016922"/>
    </source>
</evidence>
<dbReference type="EMBL" id="KE145367">
    <property type="protein sequence ID" value="EPE29942.1"/>
    <property type="molecule type" value="Genomic_DNA"/>
</dbReference>
<dbReference type="STRING" id="1116229.S3CU54"/>
<dbReference type="InterPro" id="IPR036864">
    <property type="entry name" value="Zn2-C6_fun-type_DNA-bd_sf"/>
</dbReference>
<sequence>MAKITRYDQRSSSSGSSSSFRSSNGDRETTQKKVASSRRKVKTGCRTCKIRRVKCDEGRPSCNRCFSTGRTCDGYGIFGGGGKPTSGDFMMSKKRSAVGVGYSPKNTPEFWSVSSTTEEKSYFEWFRLQTSKKVPGIFASSFWDQLILQATANDPAVLHAVLALSSIQKREVFFGKDSRDVQVNLLDSQESFMLRQYTKAIAKLQPHFSTKDRSSIRIALVTCVVFICLEYLQGHYRTAQTHFKNGLKLLNEIKVTDLIDQCILEEFTKLNVQVELLRLGYRHSCSVVQSTGTQLSQGTFHSTREARQNMDQILDQIFRLTEEVRKQGLENSPTPSTDQVDRQTLILTRLSGWLHTFHASKTKLQTPTLAHDKLMQAQVTMRDNFAYRVLRIWYVFATVMTSVAIWPGCEVKFDDHTSDFVSIIAQMIDLRAIVPATQKALYDTGNETTHSIFHIGLMPALYYTAIKCRVHRIRLQAVRLLEATSHREGLWDAKVFACAARKVMEVEERGFYADFADFDDFSIFEVPEQKDLDTPTLPDTYRVHEVEVVLPDSSTEGLQLVCRRRRDDGGWDTLNSKFDLTNHVWQDNYGWTDAS</sequence>
<dbReference type="KEGG" id="glz:GLAREA_01102"/>
<dbReference type="CDD" id="cd00067">
    <property type="entry name" value="GAL4"/>
    <property type="match status" value="1"/>
</dbReference>
<evidence type="ECO:0000256" key="4">
    <source>
        <dbReference type="ARBA" id="ARBA00023125"/>
    </source>
</evidence>
<dbReference type="GO" id="GO:0008270">
    <property type="term" value="F:zinc ion binding"/>
    <property type="evidence" value="ECO:0007669"/>
    <property type="project" value="InterPro"/>
</dbReference>
<evidence type="ECO:0000259" key="8">
    <source>
        <dbReference type="PROSITE" id="PS50048"/>
    </source>
</evidence>
<dbReference type="PANTHER" id="PTHR36206">
    <property type="entry name" value="ASPERCRYPTIN BIOSYNTHESIS CLUSTER-SPECIFIC TRANSCRIPTION REGULATOR ATNN-RELATED"/>
    <property type="match status" value="1"/>
</dbReference>
<evidence type="ECO:0000256" key="1">
    <source>
        <dbReference type="ARBA" id="ARBA00022723"/>
    </source>
</evidence>
<dbReference type="OMA" id="SPHREGI"/>
<keyword evidence="10" id="KW-1185">Reference proteome</keyword>
<dbReference type="InterPro" id="IPR001138">
    <property type="entry name" value="Zn2Cys6_DnaBD"/>
</dbReference>
<evidence type="ECO:0000256" key="7">
    <source>
        <dbReference type="SAM" id="MobiDB-lite"/>
    </source>
</evidence>
<dbReference type="GeneID" id="19460160"/>
<organism evidence="9 10">
    <name type="scientific">Glarea lozoyensis (strain ATCC 20868 / MF5171)</name>
    <dbReference type="NCBI Taxonomy" id="1116229"/>
    <lineage>
        <taxon>Eukaryota</taxon>
        <taxon>Fungi</taxon>
        <taxon>Dikarya</taxon>
        <taxon>Ascomycota</taxon>
        <taxon>Pezizomycotina</taxon>
        <taxon>Leotiomycetes</taxon>
        <taxon>Helotiales</taxon>
        <taxon>Helotiaceae</taxon>
        <taxon>Glarea</taxon>
    </lineage>
</organism>
<dbReference type="PROSITE" id="PS50048">
    <property type="entry name" value="ZN2_CY6_FUNGAL_2"/>
    <property type="match status" value="1"/>
</dbReference>
<dbReference type="AlphaFoldDB" id="S3CU54"/>
<protein>
    <submittedName>
        <fullName evidence="9">Zn2/Cys6 DNA-binding protein</fullName>
    </submittedName>
</protein>
<proteinExistence type="predicted"/>
<dbReference type="HOGENOM" id="CLU_011409_3_0_1"/>
<dbReference type="RefSeq" id="XP_008084051.1">
    <property type="nucleotide sequence ID" value="XM_008085860.1"/>
</dbReference>
<keyword evidence="5" id="KW-0804">Transcription</keyword>
<keyword evidence="4 9" id="KW-0238">DNA-binding</keyword>
<keyword evidence="3" id="KW-0805">Transcription regulation</keyword>
<gene>
    <name evidence="9" type="ORF">GLAREA_01102</name>
</gene>
<dbReference type="PANTHER" id="PTHR36206:SF16">
    <property type="entry name" value="TRANSCRIPTION FACTOR DOMAIN-CONTAINING PROTEIN-RELATED"/>
    <property type="match status" value="1"/>
</dbReference>
<feature type="compositionally biased region" description="Low complexity" evidence="7">
    <location>
        <begin position="11"/>
        <end position="23"/>
    </location>
</feature>
<keyword evidence="1" id="KW-0479">Metal-binding</keyword>
<dbReference type="GO" id="GO:0003677">
    <property type="term" value="F:DNA binding"/>
    <property type="evidence" value="ECO:0007669"/>
    <property type="project" value="UniProtKB-KW"/>
</dbReference>
<evidence type="ECO:0000256" key="5">
    <source>
        <dbReference type="ARBA" id="ARBA00023163"/>
    </source>
</evidence>
<reference evidence="9 10" key="1">
    <citation type="journal article" date="2013" name="BMC Genomics">
        <title>Genomics-driven discovery of the pneumocandin biosynthetic gene cluster in the fungus Glarea lozoyensis.</title>
        <authorList>
            <person name="Chen L."/>
            <person name="Yue Q."/>
            <person name="Zhang X."/>
            <person name="Xiang M."/>
            <person name="Wang C."/>
            <person name="Li S."/>
            <person name="Che Y."/>
            <person name="Ortiz-Lopez F.J."/>
            <person name="Bills G.F."/>
            <person name="Liu X."/>
            <person name="An Z."/>
        </authorList>
    </citation>
    <scope>NUCLEOTIDE SEQUENCE [LARGE SCALE GENOMIC DNA]</scope>
    <source>
        <strain evidence="10">ATCC 20868 / MF5171</strain>
    </source>
</reference>
<dbReference type="InterPro" id="IPR052360">
    <property type="entry name" value="Transcr_Regulatory_Proteins"/>
</dbReference>
<dbReference type="GO" id="GO:0000981">
    <property type="term" value="F:DNA-binding transcription factor activity, RNA polymerase II-specific"/>
    <property type="evidence" value="ECO:0007669"/>
    <property type="project" value="InterPro"/>
</dbReference>
<evidence type="ECO:0000256" key="2">
    <source>
        <dbReference type="ARBA" id="ARBA00022833"/>
    </source>
</evidence>
<dbReference type="SUPFAM" id="SSF57701">
    <property type="entry name" value="Zn2/Cys6 DNA-binding domain"/>
    <property type="match status" value="1"/>
</dbReference>
<evidence type="ECO:0000256" key="3">
    <source>
        <dbReference type="ARBA" id="ARBA00023015"/>
    </source>
</evidence>
<feature type="domain" description="Zn(2)-C6 fungal-type" evidence="8">
    <location>
        <begin position="44"/>
        <end position="72"/>
    </location>
</feature>
<dbReference type="PROSITE" id="PS00463">
    <property type="entry name" value="ZN2_CY6_FUNGAL_1"/>
    <property type="match status" value="1"/>
</dbReference>
<dbReference type="Gene3D" id="4.10.240.10">
    <property type="entry name" value="Zn(2)-C6 fungal-type DNA-binding domain"/>
    <property type="match status" value="1"/>
</dbReference>
<accession>S3CU54</accession>
<dbReference type="Pfam" id="PF00172">
    <property type="entry name" value="Zn_clus"/>
    <property type="match status" value="1"/>
</dbReference>
<evidence type="ECO:0000313" key="9">
    <source>
        <dbReference type="EMBL" id="EPE29942.1"/>
    </source>
</evidence>